<name>A0ACC5QY88_9HYPH</name>
<dbReference type="EMBL" id="JAENHL010000004">
    <property type="protein sequence ID" value="MBK1865355.1"/>
    <property type="molecule type" value="Genomic_DNA"/>
</dbReference>
<evidence type="ECO:0000313" key="2">
    <source>
        <dbReference type="Proteomes" id="UP000616151"/>
    </source>
</evidence>
<sequence>MTGPASDIPVDFILDDAGAPGSGPTPRSVLVVDDDPDFAESLVGLLQMEGYEAALARNAEIAEAHLREHRVAVALIDLRLDLGSGIDLIRSLYQSAPDLVTVMITAYASIDTAIEAMKAGAYDYLSKPFYTEDLLATLERCFERIRLVEERRRAEDRLRQIQRMEAIGQLTSGVAHDFNNVLAVLYGNLNWMRERTDDPSLREMIDDALDAARAGSEMTERLLALGRLPISQSLPTDLTEVLPAFARVLSRTLGESVTIDLALPSSLHAIEIDRGQLESGLLNLALNARDAMPEGGTLRFEAANLVIAPEDARVASGLRPGPYVLLSVIDTGQGMPPAIARRALEPFFTTKPPGYGSGLGLTMVDGFVRQAGGRIGLTSTQGHGTRINLYFPALTAKPSPS</sequence>
<evidence type="ECO:0000313" key="1">
    <source>
        <dbReference type="EMBL" id="MBK1865355.1"/>
    </source>
</evidence>
<reference evidence="1" key="1">
    <citation type="submission" date="2021-01" db="EMBL/GenBank/DDBJ databases">
        <authorList>
            <person name="Sun Q."/>
        </authorList>
    </citation>
    <scope>NUCLEOTIDE SEQUENCE</scope>
    <source>
        <strain evidence="1">YIM B02566</strain>
    </source>
</reference>
<proteinExistence type="predicted"/>
<organism evidence="1 2">
    <name type="scientific">Taklimakanibacter albus</name>
    <dbReference type="NCBI Taxonomy" id="2800327"/>
    <lineage>
        <taxon>Bacteria</taxon>
        <taxon>Pseudomonadati</taxon>
        <taxon>Pseudomonadota</taxon>
        <taxon>Alphaproteobacteria</taxon>
        <taxon>Hyphomicrobiales</taxon>
        <taxon>Aestuariivirgaceae</taxon>
        <taxon>Taklimakanibacter</taxon>
    </lineage>
</organism>
<accession>A0ACC5QY88</accession>
<gene>
    <name evidence="1" type="ORF">JHL16_03245</name>
</gene>
<keyword evidence="2" id="KW-1185">Reference proteome</keyword>
<dbReference type="Proteomes" id="UP000616151">
    <property type="component" value="Unassembled WGS sequence"/>
</dbReference>
<protein>
    <submittedName>
        <fullName evidence="1">Response regulator</fullName>
    </submittedName>
</protein>
<comment type="caution">
    <text evidence="1">The sequence shown here is derived from an EMBL/GenBank/DDBJ whole genome shotgun (WGS) entry which is preliminary data.</text>
</comment>